<name>A0ACC2QUL0_9NEOP</name>
<protein>
    <submittedName>
        <fullName evidence="1">Uncharacterized protein</fullName>
    </submittedName>
</protein>
<organism evidence="1 2">
    <name type="scientific">Mythimna loreyi</name>
    <dbReference type="NCBI Taxonomy" id="667449"/>
    <lineage>
        <taxon>Eukaryota</taxon>
        <taxon>Metazoa</taxon>
        <taxon>Ecdysozoa</taxon>
        <taxon>Arthropoda</taxon>
        <taxon>Hexapoda</taxon>
        <taxon>Insecta</taxon>
        <taxon>Pterygota</taxon>
        <taxon>Neoptera</taxon>
        <taxon>Endopterygota</taxon>
        <taxon>Lepidoptera</taxon>
        <taxon>Glossata</taxon>
        <taxon>Ditrysia</taxon>
        <taxon>Noctuoidea</taxon>
        <taxon>Noctuidae</taxon>
        <taxon>Noctuinae</taxon>
        <taxon>Hadenini</taxon>
        <taxon>Mythimna</taxon>
    </lineage>
</organism>
<dbReference type="Proteomes" id="UP001231649">
    <property type="component" value="Chromosome 15"/>
</dbReference>
<dbReference type="EMBL" id="CM056791">
    <property type="protein sequence ID" value="KAJ8725756.1"/>
    <property type="molecule type" value="Genomic_DNA"/>
</dbReference>
<gene>
    <name evidence="1" type="ORF">PYW08_003939</name>
</gene>
<proteinExistence type="predicted"/>
<evidence type="ECO:0000313" key="1">
    <source>
        <dbReference type="EMBL" id="KAJ8725756.1"/>
    </source>
</evidence>
<reference evidence="1" key="1">
    <citation type="submission" date="2023-03" db="EMBL/GenBank/DDBJ databases">
        <title>Chromosome-level genomes of two armyworms, Mythimna separata and Mythimna loreyi, provide insights into the biosynthesis and reception of sex pheromones.</title>
        <authorList>
            <person name="Zhao H."/>
        </authorList>
    </citation>
    <scope>NUCLEOTIDE SEQUENCE</scope>
    <source>
        <strain evidence="1">BeijingLab</strain>
    </source>
</reference>
<comment type="caution">
    <text evidence="1">The sequence shown here is derived from an EMBL/GenBank/DDBJ whole genome shotgun (WGS) entry which is preliminary data.</text>
</comment>
<keyword evidence="2" id="KW-1185">Reference proteome</keyword>
<accession>A0ACC2QUL0</accession>
<evidence type="ECO:0000313" key="2">
    <source>
        <dbReference type="Proteomes" id="UP001231649"/>
    </source>
</evidence>
<sequence length="447" mass="52822">MIQIMNIFITAFLLALIYDIASVGSIKTNYIRHHLGSRTPYRFVANKNDTRIKYPNCKDAKIYMVTRHGTRLPSRKDIAAVPQLVELKYEVLLQHEQGKGQLTNEQLNNFKDWKTTFDADEESYLTLEGRDEMILLAERMQKRFPNAIKQRYSNKTFLFRYTATQRAQQSARYFANGLFEKKESQDVIFAPATKVDPVLRFYKHCDRWLTQVKRNPETYKETKLFSQSRDMNKTLESISRRLGLNRVLEFDTVNLMYKYCGYETSWDKHHISPWCYAFDERSIQMFEYYHDLRAYWLDGYGHELTYRQACLLMKNMFEYFGKEHGYRSIFLFSHSGAVLKILTHLNLFKPSSPLKGDQIVKDREWRLSEIDSFAANLAFVLFKCKDGDHVLTLHQEKIIKLPMCKHELCPLEHLKEYFHESINNCDYADMCSLDSNVTESKEGKTQL</sequence>